<dbReference type="CDD" id="cd00198">
    <property type="entry name" value="vWFA"/>
    <property type="match status" value="1"/>
</dbReference>
<name>A0AAU8IGT7_9BACL</name>
<reference evidence="2" key="1">
    <citation type="submission" date="2024-06" db="EMBL/GenBank/DDBJ databases">
        <authorList>
            <person name="Fan A."/>
            <person name="Zhang F.Y."/>
            <person name="Zhang L."/>
        </authorList>
    </citation>
    <scope>NUCLEOTIDE SEQUENCE</scope>
    <source>
        <strain evidence="2">Y61</strain>
    </source>
</reference>
<evidence type="ECO:0000313" key="2">
    <source>
        <dbReference type="EMBL" id="XCJ17577.1"/>
    </source>
</evidence>
<dbReference type="InterPro" id="IPR002035">
    <property type="entry name" value="VWF_A"/>
</dbReference>
<feature type="domain" description="VWFA" evidence="1">
    <location>
        <begin position="1"/>
        <end position="92"/>
    </location>
</feature>
<dbReference type="Gene3D" id="3.40.50.410">
    <property type="entry name" value="von Willebrand factor, type A domain"/>
    <property type="match status" value="1"/>
</dbReference>
<organism evidence="2">
    <name type="scientific">Sporolactobacillus sp. Y61</name>
    <dbReference type="NCBI Taxonomy" id="3160863"/>
    <lineage>
        <taxon>Bacteria</taxon>
        <taxon>Bacillati</taxon>
        <taxon>Bacillota</taxon>
        <taxon>Bacilli</taxon>
        <taxon>Bacillales</taxon>
        <taxon>Sporolactobacillaceae</taxon>
        <taxon>Sporolactobacillus</taxon>
    </lineage>
</organism>
<dbReference type="RefSeq" id="WP_129929971.1">
    <property type="nucleotide sequence ID" value="NZ_CP159510.1"/>
</dbReference>
<evidence type="ECO:0000259" key="1">
    <source>
        <dbReference type="PROSITE" id="PS50234"/>
    </source>
</evidence>
<sequence>MKKATIRQVLLITDGCSNQGEDPIAMAALAREHGLVVNVIGVLDRFDSEDSRGSQEIEGIARAGGGISRIVQTRQLVQTVQMVTKQAMTQTIQGVVNQELQEILGDSGTMEDLPPEKRGKVMEVVEELGETVSLEVCLLVDTSASMKMKLPTVREALTDLSLSLSARMGANQFCLYLFPGKRKVVNKVISWTPQLDHIEKVFDKITTHGITPTGPAIKEAMKSFNVLSKKNQLFRDELYDDGPR</sequence>
<dbReference type="EMBL" id="CP159510">
    <property type="protein sequence ID" value="XCJ17577.1"/>
    <property type="molecule type" value="Genomic_DNA"/>
</dbReference>
<proteinExistence type="predicted"/>
<gene>
    <name evidence="2" type="ORF">ABNN70_03495</name>
</gene>
<dbReference type="PROSITE" id="PS50234">
    <property type="entry name" value="VWFA"/>
    <property type="match status" value="1"/>
</dbReference>
<dbReference type="SUPFAM" id="SSF53300">
    <property type="entry name" value="vWA-like"/>
    <property type="match status" value="2"/>
</dbReference>
<dbReference type="InterPro" id="IPR036465">
    <property type="entry name" value="vWFA_dom_sf"/>
</dbReference>
<protein>
    <submittedName>
        <fullName evidence="2">VWA domain-containing protein</fullName>
    </submittedName>
</protein>
<dbReference type="AlphaFoldDB" id="A0AAU8IGT7"/>
<accession>A0AAU8IGT7</accession>